<proteinExistence type="inferred from homology"/>
<dbReference type="RefSeq" id="WP_137337817.1">
    <property type="nucleotide sequence ID" value="NZ_CP040078.1"/>
</dbReference>
<dbReference type="FunFam" id="1.10.10.10:FF:000001">
    <property type="entry name" value="LysR family transcriptional regulator"/>
    <property type="match status" value="1"/>
</dbReference>
<dbReference type="Pfam" id="PF03466">
    <property type="entry name" value="LysR_substrate"/>
    <property type="match status" value="1"/>
</dbReference>
<dbReference type="InterPro" id="IPR036388">
    <property type="entry name" value="WH-like_DNA-bd_sf"/>
</dbReference>
<dbReference type="AlphaFoldDB" id="A0A4V1EIV2"/>
<name>A0A4V1EIV2_9BURK</name>
<dbReference type="SUPFAM" id="SSF46785">
    <property type="entry name" value="Winged helix' DNA-binding domain"/>
    <property type="match status" value="1"/>
</dbReference>
<feature type="domain" description="HTH lysR-type" evidence="5">
    <location>
        <begin position="4"/>
        <end position="61"/>
    </location>
</feature>
<comment type="similarity">
    <text evidence="1">Belongs to the LysR transcriptional regulatory family.</text>
</comment>
<dbReference type="GO" id="GO:0003700">
    <property type="term" value="F:DNA-binding transcription factor activity"/>
    <property type="evidence" value="ECO:0007669"/>
    <property type="project" value="InterPro"/>
</dbReference>
<evidence type="ECO:0000313" key="6">
    <source>
        <dbReference type="EMBL" id="QCP55060.1"/>
    </source>
</evidence>
<dbReference type="InterPro" id="IPR000847">
    <property type="entry name" value="LysR_HTH_N"/>
</dbReference>
<dbReference type="Pfam" id="PF00126">
    <property type="entry name" value="HTH_1"/>
    <property type="match status" value="1"/>
</dbReference>
<organism evidence="6 7">
    <name type="scientific">Trinickia violacea</name>
    <dbReference type="NCBI Taxonomy" id="2571746"/>
    <lineage>
        <taxon>Bacteria</taxon>
        <taxon>Pseudomonadati</taxon>
        <taxon>Pseudomonadota</taxon>
        <taxon>Betaproteobacteria</taxon>
        <taxon>Burkholderiales</taxon>
        <taxon>Burkholderiaceae</taxon>
        <taxon>Trinickia</taxon>
    </lineage>
</organism>
<dbReference type="PROSITE" id="PS50931">
    <property type="entry name" value="HTH_LYSR"/>
    <property type="match status" value="1"/>
</dbReference>
<dbReference type="InterPro" id="IPR005119">
    <property type="entry name" value="LysR_subst-bd"/>
</dbReference>
<dbReference type="Gene3D" id="1.10.10.10">
    <property type="entry name" value="Winged helix-like DNA-binding domain superfamily/Winged helix DNA-binding domain"/>
    <property type="match status" value="1"/>
</dbReference>
<evidence type="ECO:0000259" key="5">
    <source>
        <dbReference type="PROSITE" id="PS50931"/>
    </source>
</evidence>
<keyword evidence="4" id="KW-0804">Transcription</keyword>
<keyword evidence="7" id="KW-1185">Reference proteome</keyword>
<dbReference type="OrthoDB" id="9785974at2"/>
<accession>A0A4V1EIV2</accession>
<evidence type="ECO:0000256" key="2">
    <source>
        <dbReference type="ARBA" id="ARBA00023015"/>
    </source>
</evidence>
<evidence type="ECO:0000256" key="1">
    <source>
        <dbReference type="ARBA" id="ARBA00009437"/>
    </source>
</evidence>
<evidence type="ECO:0000256" key="4">
    <source>
        <dbReference type="ARBA" id="ARBA00023163"/>
    </source>
</evidence>
<dbReference type="SUPFAM" id="SSF53850">
    <property type="entry name" value="Periplasmic binding protein-like II"/>
    <property type="match status" value="1"/>
</dbReference>
<dbReference type="CDD" id="cd08421">
    <property type="entry name" value="PBP2_LTTR_like_1"/>
    <property type="match status" value="1"/>
</dbReference>
<gene>
    <name evidence="6" type="ORF">FAZ95_38345</name>
</gene>
<reference evidence="6 7" key="1">
    <citation type="submission" date="2019-05" db="EMBL/GenBank/DDBJ databases">
        <title>Burkholderia sp. DHOD12, isolated from subtropical forest soil.</title>
        <authorList>
            <person name="Gao Z.-H."/>
            <person name="Qiu L.-H."/>
        </authorList>
    </citation>
    <scope>NUCLEOTIDE SEQUENCE [LARGE SCALE GENOMIC DNA]</scope>
    <source>
        <strain evidence="6 7">DHOD12</strain>
    </source>
</reference>
<dbReference type="GO" id="GO:0003677">
    <property type="term" value="F:DNA binding"/>
    <property type="evidence" value="ECO:0007669"/>
    <property type="project" value="UniProtKB-KW"/>
</dbReference>
<dbReference type="PANTHER" id="PTHR30419:SF2">
    <property type="entry name" value="LYSR FAMILY TRANSCRIPTIONAL REGULATOR"/>
    <property type="match status" value="1"/>
</dbReference>
<dbReference type="InterPro" id="IPR050950">
    <property type="entry name" value="HTH-type_LysR_regulators"/>
</dbReference>
<keyword evidence="2" id="KW-0805">Transcription regulation</keyword>
<dbReference type="Proteomes" id="UP000298656">
    <property type="component" value="Chromosome 2"/>
</dbReference>
<dbReference type="InterPro" id="IPR036390">
    <property type="entry name" value="WH_DNA-bd_sf"/>
</dbReference>
<dbReference type="Gene3D" id="3.40.190.290">
    <property type="match status" value="1"/>
</dbReference>
<dbReference type="GO" id="GO:0005829">
    <property type="term" value="C:cytosol"/>
    <property type="evidence" value="ECO:0007669"/>
    <property type="project" value="TreeGrafter"/>
</dbReference>
<dbReference type="EMBL" id="CP040078">
    <property type="protein sequence ID" value="QCP55060.1"/>
    <property type="molecule type" value="Genomic_DNA"/>
</dbReference>
<dbReference type="PANTHER" id="PTHR30419">
    <property type="entry name" value="HTH-TYPE TRANSCRIPTIONAL REGULATOR YBHD"/>
    <property type="match status" value="1"/>
</dbReference>
<evidence type="ECO:0000313" key="7">
    <source>
        <dbReference type="Proteomes" id="UP000298656"/>
    </source>
</evidence>
<evidence type="ECO:0000256" key="3">
    <source>
        <dbReference type="ARBA" id="ARBA00023125"/>
    </source>
</evidence>
<protein>
    <submittedName>
        <fullName evidence="6">LysR family transcriptional regulator</fullName>
    </submittedName>
</protein>
<keyword evidence="3" id="KW-0238">DNA-binding</keyword>
<sequence>MRDIDLKTLRLFVAVCEYGNIARAAQEAHIEPSAISKRIGQLESDFGVSLLTRGRRGVETTPAGAALLEQSRGVLFAMERITTDLAAFGGGVKGRVSICASPSAIAEALLDDIASFMREPANLNITVDVEERLSIDLARQLREGAASVGVCWDNADLQGLQIRPYRNDRLAVAVHADHPLARKKSIAFDETLPFDYVGLPPSTAVHTMLQRAAASAGKTISYRVIVSSFDAAFRVVSAGLGVSILPVEVAETYRRVLNVRIIPLTDAWANRHFVVCFKNFESLQLAAQRLVEYLCRRAQLPPSRTSCEAQGKE</sequence>
<dbReference type="KEGG" id="tvl:FAZ95_38345"/>